<dbReference type="Proteomes" id="UP001156614">
    <property type="component" value="Unassembled WGS sequence"/>
</dbReference>
<protein>
    <recommendedName>
        <fullName evidence="4">Phage protein</fullName>
    </recommendedName>
</protein>
<feature type="region of interest" description="Disordered" evidence="1">
    <location>
        <begin position="1"/>
        <end position="111"/>
    </location>
</feature>
<proteinExistence type="predicted"/>
<feature type="compositionally biased region" description="Basic residues" evidence="1">
    <location>
        <begin position="47"/>
        <end position="66"/>
    </location>
</feature>
<evidence type="ECO:0000313" key="3">
    <source>
        <dbReference type="Proteomes" id="UP001156614"/>
    </source>
</evidence>
<reference evidence="3" key="1">
    <citation type="journal article" date="2019" name="Int. J. Syst. Evol. Microbiol.">
        <title>The Global Catalogue of Microorganisms (GCM) 10K type strain sequencing project: providing services to taxonomists for standard genome sequencing and annotation.</title>
        <authorList>
            <consortium name="The Broad Institute Genomics Platform"/>
            <consortium name="The Broad Institute Genome Sequencing Center for Infectious Disease"/>
            <person name="Wu L."/>
            <person name="Ma J."/>
        </authorList>
    </citation>
    <scope>NUCLEOTIDE SEQUENCE [LARGE SCALE GENOMIC DNA]</scope>
    <source>
        <strain evidence="3">NBRC 3267</strain>
    </source>
</reference>
<name>A0AAV5NAM3_9PROT</name>
<sequence length="223" mass="23901">MAKPSRFAHLFRAPVRASEDDENTNDQNANSEENGGGEGEGEEEKPKNRKARRAEKAKKAKKAKKSQRAEDDDNDDADGQDDVAEDEGDDETDAEDEDDDEKASARARERGRGAAIFSAPGAAANPALAAQLAFTTNLPRRKAISILNGSMASGSGAPARAAAVDAEFDDESHASSIGTLDQRMSRSRRAPVPAQEERQGRPDPLSPGAVAARMVQRARSFRK</sequence>
<feature type="compositionally biased region" description="Acidic residues" evidence="1">
    <location>
        <begin position="70"/>
        <end position="101"/>
    </location>
</feature>
<feature type="region of interest" description="Disordered" evidence="1">
    <location>
        <begin position="168"/>
        <end position="223"/>
    </location>
</feature>
<evidence type="ECO:0008006" key="4">
    <source>
        <dbReference type="Google" id="ProtNLM"/>
    </source>
</evidence>
<feature type="compositionally biased region" description="Basic and acidic residues" evidence="1">
    <location>
        <begin position="102"/>
        <end position="111"/>
    </location>
</feature>
<dbReference type="RefSeq" id="WP_244591152.1">
    <property type="nucleotide sequence ID" value="NZ_BEWM01000003.1"/>
</dbReference>
<comment type="caution">
    <text evidence="2">The sequence shown here is derived from an EMBL/GenBank/DDBJ whole genome shotgun (WGS) entry which is preliminary data.</text>
</comment>
<accession>A0AAV5NAM3</accession>
<evidence type="ECO:0000256" key="1">
    <source>
        <dbReference type="SAM" id="MobiDB-lite"/>
    </source>
</evidence>
<organism evidence="2 3">
    <name type="scientific">Gluconobacter cerinus</name>
    <dbReference type="NCBI Taxonomy" id="38307"/>
    <lineage>
        <taxon>Bacteria</taxon>
        <taxon>Pseudomonadati</taxon>
        <taxon>Pseudomonadota</taxon>
        <taxon>Alphaproteobacteria</taxon>
        <taxon>Acetobacterales</taxon>
        <taxon>Acetobacteraceae</taxon>
        <taxon>Gluconobacter</taxon>
    </lineage>
</organism>
<evidence type="ECO:0000313" key="2">
    <source>
        <dbReference type="EMBL" id="GLQ61557.1"/>
    </source>
</evidence>
<dbReference type="AlphaFoldDB" id="A0AAV5NAM3"/>
<gene>
    <name evidence="2" type="ORF">GCM10007867_04020</name>
</gene>
<keyword evidence="3" id="KW-1185">Reference proteome</keyword>
<dbReference type="EMBL" id="BSNU01000001">
    <property type="protein sequence ID" value="GLQ61557.1"/>
    <property type="molecule type" value="Genomic_DNA"/>
</dbReference>